<dbReference type="EMBL" id="JAZHOG010000003">
    <property type="protein sequence ID" value="MEJ8567086.1"/>
    <property type="molecule type" value="Genomic_DNA"/>
</dbReference>
<protein>
    <recommendedName>
        <fullName evidence="4">SMP-30/Gluconolactonase/LRE-like region domain-containing protein</fullName>
    </recommendedName>
</protein>
<reference evidence="2 3" key="1">
    <citation type="submission" date="2024-02" db="EMBL/GenBank/DDBJ databases">
        <title>A novel Wenzhouxiangellaceae bacterium, isolated from coastal sediments.</title>
        <authorList>
            <person name="Du Z.-J."/>
            <person name="Ye Y.-Q."/>
            <person name="Zhang X.-Y."/>
        </authorList>
    </citation>
    <scope>NUCLEOTIDE SEQUENCE [LARGE SCALE GENOMIC DNA]</scope>
    <source>
        <strain evidence="2 3">CH-27</strain>
    </source>
</reference>
<dbReference type="AlphaFoldDB" id="A0AAW9RHX1"/>
<organism evidence="2 3">
    <name type="scientific">Elongatibacter sediminis</name>
    <dbReference type="NCBI Taxonomy" id="3119006"/>
    <lineage>
        <taxon>Bacteria</taxon>
        <taxon>Pseudomonadati</taxon>
        <taxon>Pseudomonadota</taxon>
        <taxon>Gammaproteobacteria</taxon>
        <taxon>Chromatiales</taxon>
        <taxon>Wenzhouxiangellaceae</taxon>
        <taxon>Elongatibacter</taxon>
    </lineage>
</organism>
<gene>
    <name evidence="2" type="ORF">V3330_05565</name>
</gene>
<feature type="compositionally biased region" description="Low complexity" evidence="1">
    <location>
        <begin position="34"/>
        <end position="46"/>
    </location>
</feature>
<evidence type="ECO:0000256" key="1">
    <source>
        <dbReference type="SAM" id="MobiDB-lite"/>
    </source>
</evidence>
<dbReference type="RefSeq" id="WP_354694405.1">
    <property type="nucleotide sequence ID" value="NZ_JAZHOG010000003.1"/>
</dbReference>
<evidence type="ECO:0008006" key="4">
    <source>
        <dbReference type="Google" id="ProtNLM"/>
    </source>
</evidence>
<sequence length="476" mass="51276">MSQRILLTAWVGLLLNLAAITGFAREDSSAAAAGQAAGAQNAAAEAPPRKPRHRGGLPDDIEGLQQTAIEAYEAGEHLRFVQATIKLRNLRPYEPQYLIGMVVGTALLGRQTSAYSYMHKMQEQGLSFDFNSTDDTESIRGTEVYDYINDLLVRAGDPLGEAEVAFRLPEADSYPEAIVWDPTRERFLTGAVDTGEILAVSKSGEVESLLKPDADTPWWSVHGLSVDAERNRLWVSTTAVPAFRDVPRNMLGASALLEFTLDELELVGRFPVPGDSLPHLLGSSVVHPSGDVFVIDRALPMLYRKAAGGAALEAYLGNKELVGFRDIALSADGKRLYLADAALGVMVVLPDDQKSTMLAAPESLNLGGISGLAVSGNALMMIQNGIRPQRVMRLELDPSGLSVVEVKPVANALETFNFPSFAAAHGDSLWYFASSNVPGANEGLVEPLVLKSPLEPDEMLPTAAETKFQEDTFGKD</sequence>
<comment type="caution">
    <text evidence="2">The sequence shown here is derived from an EMBL/GenBank/DDBJ whole genome shotgun (WGS) entry which is preliminary data.</text>
</comment>
<evidence type="ECO:0000313" key="3">
    <source>
        <dbReference type="Proteomes" id="UP001359886"/>
    </source>
</evidence>
<feature type="region of interest" description="Disordered" evidence="1">
    <location>
        <begin position="456"/>
        <end position="476"/>
    </location>
</feature>
<dbReference type="SUPFAM" id="SSF63829">
    <property type="entry name" value="Calcium-dependent phosphotriesterase"/>
    <property type="match status" value="1"/>
</dbReference>
<proteinExistence type="predicted"/>
<feature type="region of interest" description="Disordered" evidence="1">
    <location>
        <begin position="34"/>
        <end position="60"/>
    </location>
</feature>
<accession>A0AAW9RHX1</accession>
<dbReference type="Proteomes" id="UP001359886">
    <property type="component" value="Unassembled WGS sequence"/>
</dbReference>
<name>A0AAW9RHX1_9GAMM</name>
<evidence type="ECO:0000313" key="2">
    <source>
        <dbReference type="EMBL" id="MEJ8567086.1"/>
    </source>
</evidence>
<feature type="compositionally biased region" description="Basic and acidic residues" evidence="1">
    <location>
        <begin position="467"/>
        <end position="476"/>
    </location>
</feature>
<keyword evidence="3" id="KW-1185">Reference proteome</keyword>